<proteinExistence type="predicted"/>
<dbReference type="InterPro" id="IPR029787">
    <property type="entry name" value="Nucleotide_cyclase"/>
</dbReference>
<dbReference type="GO" id="GO:0000160">
    <property type="term" value="P:phosphorelay signal transduction system"/>
    <property type="evidence" value="ECO:0007669"/>
    <property type="project" value="InterPro"/>
</dbReference>
<sequence>MERILVVEDSNILGTLLKKRIEIETGLEVDHAVTYADAVAYVSSCTYFAAVIDLNLPDAVQAGMVDFAQDRKIPSIVYTGDYDEQLREKIWKKNIVDYVLKKDPDSDIYIAKMLKQMMLNRSIDVIVADDSRLMRSRIKALLSAHLFRVHTCESGKEAFELALKLENLKIVIADYLMPEISGFDLVRLIRKKFTKDRVAFIGMSREGTAELSAKFIKYGANDFLLKPFSPEQFYCRVNQNLQTLMLIDHIRDMSYKDYLTGLYNRRYFFMHMADVFDVEKSKSIAVLDIDHFKKINDSYGHDVGDFVLKKISAVISDYVGSGGLVSRFGGEEFCIYKEPGADEGYFDGMRRAIQDTVINYNSISISVTVSIGVCSSYGKGLDDMISAADDLLYTAKHEGRNRVCSIS</sequence>
<feature type="domain" description="Response regulatory" evidence="4">
    <location>
        <begin position="3"/>
        <end position="116"/>
    </location>
</feature>
<dbReference type="PROSITE" id="PS50887">
    <property type="entry name" value="GGDEF"/>
    <property type="match status" value="1"/>
</dbReference>
<dbReference type="Gene3D" id="3.30.70.270">
    <property type="match status" value="1"/>
</dbReference>
<dbReference type="OrthoDB" id="9812260at2"/>
<dbReference type="PANTHER" id="PTHR45138">
    <property type="entry name" value="REGULATORY COMPONENTS OF SENSORY TRANSDUCTION SYSTEM"/>
    <property type="match status" value="1"/>
</dbReference>
<evidence type="ECO:0000259" key="5">
    <source>
        <dbReference type="PROSITE" id="PS50887"/>
    </source>
</evidence>
<dbReference type="SMART" id="SM00267">
    <property type="entry name" value="GGDEF"/>
    <property type="match status" value="1"/>
</dbReference>
<dbReference type="EMBL" id="SMGG01000004">
    <property type="protein sequence ID" value="TCK61062.1"/>
    <property type="molecule type" value="Genomic_DNA"/>
</dbReference>
<evidence type="ECO:0000313" key="6">
    <source>
        <dbReference type="EMBL" id="TCK61062.1"/>
    </source>
</evidence>
<dbReference type="Pfam" id="PF00990">
    <property type="entry name" value="GGDEF"/>
    <property type="match status" value="1"/>
</dbReference>
<dbReference type="Proteomes" id="UP000294614">
    <property type="component" value="Unassembled WGS sequence"/>
</dbReference>
<dbReference type="RefSeq" id="WP_132873914.1">
    <property type="nucleotide sequence ID" value="NZ_JAJUHT010000011.1"/>
</dbReference>
<evidence type="ECO:0000313" key="7">
    <source>
        <dbReference type="Proteomes" id="UP000294614"/>
    </source>
</evidence>
<evidence type="ECO:0000256" key="3">
    <source>
        <dbReference type="PROSITE-ProRule" id="PRU00169"/>
    </source>
</evidence>
<comment type="catalytic activity">
    <reaction evidence="2">
        <text>2 GTP = 3',3'-c-di-GMP + 2 diphosphate</text>
        <dbReference type="Rhea" id="RHEA:24898"/>
        <dbReference type="ChEBI" id="CHEBI:33019"/>
        <dbReference type="ChEBI" id="CHEBI:37565"/>
        <dbReference type="ChEBI" id="CHEBI:58805"/>
        <dbReference type="EC" id="2.7.7.65"/>
    </reaction>
</comment>
<dbReference type="AlphaFoldDB" id="A0A4R1K9K4"/>
<gene>
    <name evidence="6" type="ORF">C8D98_1944</name>
</gene>
<dbReference type="PROSITE" id="PS50110">
    <property type="entry name" value="RESPONSE_REGULATORY"/>
    <property type="match status" value="2"/>
</dbReference>
<dbReference type="SUPFAM" id="SSF52172">
    <property type="entry name" value="CheY-like"/>
    <property type="match status" value="2"/>
</dbReference>
<dbReference type="Gene3D" id="3.40.50.2300">
    <property type="match status" value="2"/>
</dbReference>
<evidence type="ECO:0000259" key="4">
    <source>
        <dbReference type="PROSITE" id="PS50110"/>
    </source>
</evidence>
<feature type="modified residue" description="4-aspartylphosphate" evidence="3">
    <location>
        <position position="53"/>
    </location>
</feature>
<protein>
    <recommendedName>
        <fullName evidence="1">diguanylate cyclase</fullName>
        <ecNumber evidence="1">2.7.7.65</ecNumber>
    </recommendedName>
</protein>
<dbReference type="InterPro" id="IPR043128">
    <property type="entry name" value="Rev_trsase/Diguanyl_cyclase"/>
</dbReference>
<dbReference type="InterPro" id="IPR050469">
    <property type="entry name" value="Diguanylate_Cyclase"/>
</dbReference>
<comment type="caution">
    <text evidence="6">The sequence shown here is derived from an EMBL/GenBank/DDBJ whole genome shotgun (WGS) entry which is preliminary data.</text>
</comment>
<dbReference type="SMART" id="SM00448">
    <property type="entry name" value="REC"/>
    <property type="match status" value="2"/>
</dbReference>
<organism evidence="6 7">
    <name type="scientific">Seleniivibrio woodruffii</name>
    <dbReference type="NCBI Taxonomy" id="1078050"/>
    <lineage>
        <taxon>Bacteria</taxon>
        <taxon>Pseudomonadati</taxon>
        <taxon>Deferribacterota</taxon>
        <taxon>Deferribacteres</taxon>
        <taxon>Deferribacterales</taxon>
        <taxon>Geovibrionaceae</taxon>
        <taxon>Seleniivibrio</taxon>
    </lineage>
</organism>
<dbReference type="EC" id="2.7.7.65" evidence="1"/>
<evidence type="ECO:0000256" key="1">
    <source>
        <dbReference type="ARBA" id="ARBA00012528"/>
    </source>
</evidence>
<dbReference type="GO" id="GO:0005886">
    <property type="term" value="C:plasma membrane"/>
    <property type="evidence" value="ECO:0007669"/>
    <property type="project" value="TreeGrafter"/>
</dbReference>
<feature type="modified residue" description="4-aspartylphosphate" evidence="3">
    <location>
        <position position="174"/>
    </location>
</feature>
<dbReference type="GO" id="GO:1902201">
    <property type="term" value="P:negative regulation of bacterial-type flagellum-dependent cell motility"/>
    <property type="evidence" value="ECO:0007669"/>
    <property type="project" value="TreeGrafter"/>
</dbReference>
<evidence type="ECO:0000256" key="2">
    <source>
        <dbReference type="ARBA" id="ARBA00034247"/>
    </source>
</evidence>
<dbReference type="SUPFAM" id="SSF55073">
    <property type="entry name" value="Nucleotide cyclase"/>
    <property type="match status" value="1"/>
</dbReference>
<feature type="domain" description="Response regulatory" evidence="4">
    <location>
        <begin position="124"/>
        <end position="241"/>
    </location>
</feature>
<keyword evidence="7" id="KW-1185">Reference proteome</keyword>
<accession>A0A4R1K9K4</accession>
<keyword evidence="3" id="KW-0597">Phosphoprotein</keyword>
<feature type="domain" description="GGDEF" evidence="5">
    <location>
        <begin position="280"/>
        <end position="407"/>
    </location>
</feature>
<dbReference type="Pfam" id="PF00072">
    <property type="entry name" value="Response_reg"/>
    <property type="match status" value="1"/>
</dbReference>
<dbReference type="CDD" id="cd01949">
    <property type="entry name" value="GGDEF"/>
    <property type="match status" value="1"/>
</dbReference>
<dbReference type="InterPro" id="IPR000160">
    <property type="entry name" value="GGDEF_dom"/>
</dbReference>
<dbReference type="PANTHER" id="PTHR45138:SF9">
    <property type="entry name" value="DIGUANYLATE CYCLASE DGCM-RELATED"/>
    <property type="match status" value="1"/>
</dbReference>
<dbReference type="NCBIfam" id="TIGR00254">
    <property type="entry name" value="GGDEF"/>
    <property type="match status" value="1"/>
</dbReference>
<name>A0A4R1K9K4_9BACT</name>
<reference evidence="6 7" key="1">
    <citation type="submission" date="2019-03" db="EMBL/GenBank/DDBJ databases">
        <title>Genomic Encyclopedia of Type Strains, Phase IV (KMG-IV): sequencing the most valuable type-strain genomes for metagenomic binning, comparative biology and taxonomic classification.</title>
        <authorList>
            <person name="Goeker M."/>
        </authorList>
    </citation>
    <scope>NUCLEOTIDE SEQUENCE [LARGE SCALE GENOMIC DNA]</scope>
    <source>
        <strain evidence="6 7">DSM 24984</strain>
    </source>
</reference>
<dbReference type="InterPro" id="IPR001789">
    <property type="entry name" value="Sig_transdc_resp-reg_receiver"/>
</dbReference>
<dbReference type="GO" id="GO:0052621">
    <property type="term" value="F:diguanylate cyclase activity"/>
    <property type="evidence" value="ECO:0007669"/>
    <property type="project" value="UniProtKB-EC"/>
</dbReference>
<dbReference type="GO" id="GO:0043709">
    <property type="term" value="P:cell adhesion involved in single-species biofilm formation"/>
    <property type="evidence" value="ECO:0007669"/>
    <property type="project" value="TreeGrafter"/>
</dbReference>
<dbReference type="InterPro" id="IPR011006">
    <property type="entry name" value="CheY-like_superfamily"/>
</dbReference>